<evidence type="ECO:0000256" key="1">
    <source>
        <dbReference type="SAM" id="MobiDB-lite"/>
    </source>
</evidence>
<dbReference type="PROSITE" id="PS51782">
    <property type="entry name" value="LYSM"/>
    <property type="match status" value="2"/>
</dbReference>
<evidence type="ECO:0000313" key="4">
    <source>
        <dbReference type="Proteomes" id="UP001623290"/>
    </source>
</evidence>
<dbReference type="SUPFAM" id="SSF54106">
    <property type="entry name" value="LysM domain"/>
    <property type="match status" value="1"/>
</dbReference>
<dbReference type="Gene3D" id="2.70.70.10">
    <property type="entry name" value="Glucose Permease (Domain IIA)"/>
    <property type="match status" value="1"/>
</dbReference>
<dbReference type="PANTHER" id="PTHR21666:SF270">
    <property type="entry name" value="MUREIN HYDROLASE ACTIVATOR ENVC"/>
    <property type="match status" value="1"/>
</dbReference>
<dbReference type="InterPro" id="IPR016047">
    <property type="entry name" value="M23ase_b-sheet_dom"/>
</dbReference>
<evidence type="ECO:0000313" key="3">
    <source>
        <dbReference type="EMBL" id="WRY35052.1"/>
    </source>
</evidence>
<keyword evidence="4" id="KW-1185">Reference proteome</keyword>
<gene>
    <name evidence="3" type="ORF">RPE78_11010</name>
</gene>
<evidence type="ECO:0000259" key="2">
    <source>
        <dbReference type="PROSITE" id="PS51782"/>
    </source>
</evidence>
<dbReference type="SUPFAM" id="SSF51261">
    <property type="entry name" value="Duplicated hybrid motif"/>
    <property type="match status" value="1"/>
</dbReference>
<dbReference type="InterPro" id="IPR011055">
    <property type="entry name" value="Dup_hybrid_motif"/>
</dbReference>
<dbReference type="CDD" id="cd12797">
    <property type="entry name" value="M23_peptidase"/>
    <property type="match status" value="1"/>
</dbReference>
<feature type="compositionally biased region" description="Low complexity" evidence="1">
    <location>
        <begin position="148"/>
        <end position="163"/>
    </location>
</feature>
<feature type="region of interest" description="Disordered" evidence="1">
    <location>
        <begin position="140"/>
        <end position="171"/>
    </location>
</feature>
<dbReference type="PANTHER" id="PTHR21666">
    <property type="entry name" value="PEPTIDASE-RELATED"/>
    <property type="match status" value="1"/>
</dbReference>
<dbReference type="Gene3D" id="3.10.350.10">
    <property type="entry name" value="LysM domain"/>
    <property type="match status" value="2"/>
</dbReference>
<organism evidence="3 4">
    <name type="scientific">Thioclava litoralis</name>
    <dbReference type="NCBI Taxonomy" id="3076557"/>
    <lineage>
        <taxon>Bacteria</taxon>
        <taxon>Pseudomonadati</taxon>
        <taxon>Pseudomonadota</taxon>
        <taxon>Alphaproteobacteria</taxon>
        <taxon>Rhodobacterales</taxon>
        <taxon>Paracoccaceae</taxon>
        <taxon>Thioclava</taxon>
    </lineage>
</organism>
<dbReference type="InterPro" id="IPR050570">
    <property type="entry name" value="Cell_wall_metabolism_enzyme"/>
</dbReference>
<sequence length="388" mass="40017">MLGGSAVALAACMPSGNFDPDLRKYSQIGFDTSDAAQRATAPRPQSDTRGIISYPNYQVAVASRGDTVASVAARVGVNANDLARYNAIGTDTVLNQGAVLVLPSRVQEPAGSGSYTGAGATASGGADTIDITSLASNAIDRSQSGQTASAPPKASAPVAGKPAGPEPVRHRVARGETAYSIARYYNVSVRSLADWNGLPSDMSVHEGQYLLIPTALPSQSGQATTSKPGQGSATPTPPSAAEPLPQQKTTPGSAPVDTSAVPNLSKQVSASSSSRLLMPVNGSIIRPYVKKKNDGVDISAAPGTPVKAAADGTVAAITKDTEQVPILVLRHADGLLTVYANIDNIAVSKDATVKRGQTIAKVRQNDPGFVHFEVRQGYESVDPMPYLQ</sequence>
<dbReference type="Proteomes" id="UP001623290">
    <property type="component" value="Chromosome"/>
</dbReference>
<dbReference type="SMART" id="SM00257">
    <property type="entry name" value="LysM"/>
    <property type="match status" value="2"/>
</dbReference>
<dbReference type="CDD" id="cd00118">
    <property type="entry name" value="LysM"/>
    <property type="match status" value="1"/>
</dbReference>
<proteinExistence type="predicted"/>
<feature type="compositionally biased region" description="Polar residues" evidence="1">
    <location>
        <begin position="218"/>
        <end position="231"/>
    </location>
</feature>
<feature type="region of interest" description="Disordered" evidence="1">
    <location>
        <begin position="218"/>
        <end position="268"/>
    </location>
</feature>
<feature type="domain" description="LysM" evidence="2">
    <location>
        <begin position="168"/>
        <end position="212"/>
    </location>
</feature>
<accession>A0ABZ1E478</accession>
<name>A0ABZ1E478_9RHOB</name>
<protein>
    <submittedName>
        <fullName evidence="3">Peptidoglycan DD-metalloendopeptidase family protein</fullName>
    </submittedName>
</protein>
<feature type="domain" description="LysM" evidence="2">
    <location>
        <begin position="58"/>
        <end position="102"/>
    </location>
</feature>
<dbReference type="InterPro" id="IPR018392">
    <property type="entry name" value="LysM"/>
</dbReference>
<dbReference type="EMBL" id="CP135443">
    <property type="protein sequence ID" value="WRY35052.1"/>
    <property type="molecule type" value="Genomic_DNA"/>
</dbReference>
<dbReference type="InterPro" id="IPR036779">
    <property type="entry name" value="LysM_dom_sf"/>
</dbReference>
<reference evidence="3 4" key="1">
    <citation type="submission" date="2023-09" db="EMBL/GenBank/DDBJ databases">
        <title>Thioclava shenzhenensis sp. nov., a multidrug resistant bacteria-antagonizing species isolated from coastal seawater.</title>
        <authorList>
            <person name="Long M."/>
        </authorList>
    </citation>
    <scope>NUCLEOTIDE SEQUENCE [LARGE SCALE GENOMIC DNA]</scope>
    <source>
        <strain evidence="3 4">FTW29</strain>
    </source>
</reference>
<dbReference type="Pfam" id="PF01551">
    <property type="entry name" value="Peptidase_M23"/>
    <property type="match status" value="1"/>
</dbReference>
<dbReference type="Pfam" id="PF01476">
    <property type="entry name" value="LysM"/>
    <property type="match status" value="2"/>
</dbReference>